<dbReference type="PROSITE" id="PS50928">
    <property type="entry name" value="ABC_TM1"/>
    <property type="match status" value="1"/>
</dbReference>
<keyword evidence="4" id="KW-1003">Cell membrane</keyword>
<dbReference type="SUPFAM" id="SSF161098">
    <property type="entry name" value="MetI-like"/>
    <property type="match status" value="1"/>
</dbReference>
<dbReference type="Gene3D" id="1.10.3720.10">
    <property type="entry name" value="MetI-like"/>
    <property type="match status" value="1"/>
</dbReference>
<keyword evidence="11" id="KW-1185">Reference proteome</keyword>
<feature type="transmembrane region" description="Helical" evidence="8">
    <location>
        <begin position="81"/>
        <end position="105"/>
    </location>
</feature>
<evidence type="ECO:0000259" key="9">
    <source>
        <dbReference type="PROSITE" id="PS50928"/>
    </source>
</evidence>
<dbReference type="InterPro" id="IPR051789">
    <property type="entry name" value="Bact_Polyamine_Transport"/>
</dbReference>
<reference evidence="10" key="1">
    <citation type="submission" date="2020-10" db="EMBL/GenBank/DDBJ databases">
        <authorList>
            <person name="Castelo-Branco R."/>
            <person name="Eusebio N."/>
            <person name="Adriana R."/>
            <person name="Vieira A."/>
            <person name="Brugerolle De Fraissinette N."/>
            <person name="Rezende De Castro R."/>
            <person name="Schneider M.P."/>
            <person name="Vasconcelos V."/>
            <person name="Leao P.N."/>
        </authorList>
    </citation>
    <scope>NUCLEOTIDE SEQUENCE</scope>
    <source>
        <strain evidence="10">LEGE 07310</strain>
    </source>
</reference>
<dbReference type="PANTHER" id="PTHR43848:SF2">
    <property type="entry name" value="PUTRESCINE TRANSPORT SYSTEM PERMEASE PROTEIN POTI"/>
    <property type="match status" value="1"/>
</dbReference>
<dbReference type="GO" id="GO:0005886">
    <property type="term" value="C:plasma membrane"/>
    <property type="evidence" value="ECO:0007669"/>
    <property type="project" value="UniProtKB-SubCell"/>
</dbReference>
<keyword evidence="7 8" id="KW-0472">Membrane</keyword>
<evidence type="ECO:0000256" key="1">
    <source>
        <dbReference type="ARBA" id="ARBA00004651"/>
    </source>
</evidence>
<dbReference type="AlphaFoldDB" id="A0A8J7AAP9"/>
<evidence type="ECO:0000256" key="4">
    <source>
        <dbReference type="ARBA" id="ARBA00022475"/>
    </source>
</evidence>
<comment type="subcellular location">
    <subcellularLocation>
        <location evidence="1 8">Cell membrane</location>
        <topology evidence="1 8">Multi-pass membrane protein</topology>
    </subcellularLocation>
</comment>
<evidence type="ECO:0000313" key="11">
    <source>
        <dbReference type="Proteomes" id="UP000636505"/>
    </source>
</evidence>
<dbReference type="PANTHER" id="PTHR43848">
    <property type="entry name" value="PUTRESCINE TRANSPORT SYSTEM PERMEASE PROTEIN POTI"/>
    <property type="match status" value="1"/>
</dbReference>
<feature type="transmembrane region" description="Helical" evidence="8">
    <location>
        <begin position="111"/>
        <end position="134"/>
    </location>
</feature>
<dbReference type="GO" id="GO:0055085">
    <property type="term" value="P:transmembrane transport"/>
    <property type="evidence" value="ECO:0007669"/>
    <property type="project" value="InterPro"/>
</dbReference>
<feature type="transmembrane region" description="Helical" evidence="8">
    <location>
        <begin position="155"/>
        <end position="178"/>
    </location>
</feature>
<feature type="domain" description="ABC transmembrane type-1" evidence="9">
    <location>
        <begin position="43"/>
        <end position="230"/>
    </location>
</feature>
<comment type="similarity">
    <text evidence="2">Belongs to the binding-protein-dependent transport system permease family. CysTW subfamily.</text>
</comment>
<comment type="caution">
    <text evidence="10">The sequence shown here is derived from an EMBL/GenBank/DDBJ whole genome shotgun (WGS) entry which is preliminary data.</text>
</comment>
<gene>
    <name evidence="10" type="ORF">IQ241_18775</name>
</gene>
<keyword evidence="6 8" id="KW-1133">Transmembrane helix</keyword>
<evidence type="ECO:0000256" key="6">
    <source>
        <dbReference type="ARBA" id="ARBA00022989"/>
    </source>
</evidence>
<dbReference type="EMBL" id="JADEXG010000052">
    <property type="protein sequence ID" value="MBE9079315.1"/>
    <property type="molecule type" value="Genomic_DNA"/>
</dbReference>
<protein>
    <submittedName>
        <fullName evidence="10">ABC transporter permease</fullName>
    </submittedName>
</protein>
<dbReference type="CDD" id="cd06261">
    <property type="entry name" value="TM_PBP2"/>
    <property type="match status" value="1"/>
</dbReference>
<evidence type="ECO:0000256" key="3">
    <source>
        <dbReference type="ARBA" id="ARBA00022448"/>
    </source>
</evidence>
<keyword evidence="5 8" id="KW-0812">Transmembrane</keyword>
<keyword evidence="3 8" id="KW-0813">Transport</keyword>
<dbReference type="Pfam" id="PF00528">
    <property type="entry name" value="BPD_transp_1"/>
    <property type="match status" value="1"/>
</dbReference>
<evidence type="ECO:0000256" key="7">
    <source>
        <dbReference type="ARBA" id="ARBA00023136"/>
    </source>
</evidence>
<feature type="transmembrane region" description="Helical" evidence="8">
    <location>
        <begin position="212"/>
        <end position="233"/>
    </location>
</feature>
<evidence type="ECO:0000256" key="2">
    <source>
        <dbReference type="ARBA" id="ARBA00007069"/>
    </source>
</evidence>
<name>A0A8J7AAP9_9CYAN</name>
<dbReference type="InterPro" id="IPR000515">
    <property type="entry name" value="MetI-like"/>
</dbReference>
<dbReference type="InterPro" id="IPR035906">
    <property type="entry name" value="MetI-like_sf"/>
</dbReference>
<accession>A0A8J7AAP9</accession>
<evidence type="ECO:0000256" key="5">
    <source>
        <dbReference type="ARBA" id="ARBA00022692"/>
    </source>
</evidence>
<evidence type="ECO:0000256" key="8">
    <source>
        <dbReference type="RuleBase" id="RU363032"/>
    </source>
</evidence>
<feature type="transmembrane region" description="Helical" evidence="8">
    <location>
        <begin position="47"/>
        <end position="69"/>
    </location>
</feature>
<evidence type="ECO:0000313" key="10">
    <source>
        <dbReference type="EMBL" id="MBE9079315.1"/>
    </source>
</evidence>
<organism evidence="10 11">
    <name type="scientific">Vasconcelosia minhoensis LEGE 07310</name>
    <dbReference type="NCBI Taxonomy" id="915328"/>
    <lineage>
        <taxon>Bacteria</taxon>
        <taxon>Bacillati</taxon>
        <taxon>Cyanobacteriota</taxon>
        <taxon>Cyanophyceae</taxon>
        <taxon>Nodosilineales</taxon>
        <taxon>Cymatolegaceae</taxon>
        <taxon>Vasconcelosia</taxon>
        <taxon>Vasconcelosia minhoensis</taxon>
    </lineage>
</organism>
<sequence>MYAPILVLGLYSFNESRYGAVWKGFSLKWYGKLFQDERLFLALADSLKIAFCAVGLSAVLGTLMAIGLAKYRFPGRSVYRGASYLPLIIPDIAIAVATLVFLAAAAIPLSIWTAIAAHMVFCLAYVAVVVSSRLSGMNPHLEEAALDLGATPTQALVKVLLPQLAPAILAGCLLAFVLSMDDLLISSFTAGGATPLPIEIFSRVRTGVKPDINALSVVLILASGLLAAIAEYLRYKSEQAKG</sequence>
<proteinExistence type="inferred from homology"/>
<dbReference type="Proteomes" id="UP000636505">
    <property type="component" value="Unassembled WGS sequence"/>
</dbReference>